<keyword evidence="4" id="KW-0808">Transferase</keyword>
<feature type="transmembrane region" description="Helical" evidence="9">
    <location>
        <begin position="210"/>
        <end position="230"/>
    </location>
</feature>
<dbReference type="GO" id="GO:0005886">
    <property type="term" value="C:plasma membrane"/>
    <property type="evidence" value="ECO:0007669"/>
    <property type="project" value="UniProtKB-SubCell"/>
</dbReference>
<dbReference type="EMBL" id="LGKO01000005">
    <property type="protein sequence ID" value="KPL82772.1"/>
    <property type="molecule type" value="Genomic_DNA"/>
</dbReference>
<feature type="transmembrane region" description="Helical" evidence="9">
    <location>
        <begin position="145"/>
        <end position="165"/>
    </location>
</feature>
<feature type="transmembrane region" description="Helical" evidence="9">
    <location>
        <begin position="523"/>
        <end position="542"/>
    </location>
</feature>
<feature type="transmembrane region" description="Helical" evidence="9">
    <location>
        <begin position="271"/>
        <end position="294"/>
    </location>
</feature>
<evidence type="ECO:0000256" key="9">
    <source>
        <dbReference type="SAM" id="Phobius"/>
    </source>
</evidence>
<dbReference type="AlphaFoldDB" id="A0A0P6YCM5"/>
<accession>A0A0P6YCM5</accession>
<evidence type="ECO:0000256" key="3">
    <source>
        <dbReference type="ARBA" id="ARBA00022676"/>
    </source>
</evidence>
<dbReference type="Proteomes" id="UP000050544">
    <property type="component" value="Unassembled WGS sequence"/>
</dbReference>
<organism evidence="11 12">
    <name type="scientific">Thermanaerothrix daxensis</name>
    <dbReference type="NCBI Taxonomy" id="869279"/>
    <lineage>
        <taxon>Bacteria</taxon>
        <taxon>Bacillati</taxon>
        <taxon>Chloroflexota</taxon>
        <taxon>Anaerolineae</taxon>
        <taxon>Anaerolineales</taxon>
        <taxon>Anaerolineaceae</taxon>
        <taxon>Thermanaerothrix</taxon>
    </lineage>
</organism>
<evidence type="ECO:0000256" key="4">
    <source>
        <dbReference type="ARBA" id="ARBA00022679"/>
    </source>
</evidence>
<feature type="transmembrane region" description="Helical" evidence="9">
    <location>
        <begin position="554"/>
        <end position="572"/>
    </location>
</feature>
<dbReference type="PANTHER" id="PTHR33908">
    <property type="entry name" value="MANNOSYLTRANSFERASE YKCB-RELATED"/>
    <property type="match status" value="1"/>
</dbReference>
<evidence type="ECO:0000313" key="11">
    <source>
        <dbReference type="EMBL" id="KPL82772.1"/>
    </source>
</evidence>
<dbReference type="InterPro" id="IPR038731">
    <property type="entry name" value="RgtA/B/C-like"/>
</dbReference>
<dbReference type="GO" id="GO:0016763">
    <property type="term" value="F:pentosyltransferase activity"/>
    <property type="evidence" value="ECO:0007669"/>
    <property type="project" value="TreeGrafter"/>
</dbReference>
<evidence type="ECO:0000256" key="1">
    <source>
        <dbReference type="ARBA" id="ARBA00004651"/>
    </source>
</evidence>
<evidence type="ECO:0000313" key="12">
    <source>
        <dbReference type="Proteomes" id="UP000050544"/>
    </source>
</evidence>
<dbReference type="GO" id="GO:0009103">
    <property type="term" value="P:lipopolysaccharide biosynthetic process"/>
    <property type="evidence" value="ECO:0007669"/>
    <property type="project" value="UniProtKB-ARBA"/>
</dbReference>
<keyword evidence="6 9" id="KW-1133">Transmembrane helix</keyword>
<dbReference type="PANTHER" id="PTHR33908:SF11">
    <property type="entry name" value="MEMBRANE PROTEIN"/>
    <property type="match status" value="1"/>
</dbReference>
<evidence type="ECO:0000256" key="7">
    <source>
        <dbReference type="ARBA" id="ARBA00023136"/>
    </source>
</evidence>
<feature type="transmembrane region" description="Helical" evidence="9">
    <location>
        <begin position="369"/>
        <end position="402"/>
    </location>
</feature>
<sequence length="728" mass="80863">MKEPTILDFVKALLTPWRGRPPAIPPLEEPSITSPLPPSDEEVVVVSTEVPSAPEPGPAKKPAPQHEASEPFRVPWLSLSAVGLALLAQALLEPPREGSPLVAVGIYGLALVALLAAIWKREWQIPVLENETPPTVLPLKVRTRAALLAAGLMPFAFLALGGNRFTPLNLILWLGCLAATLVAFLLPVSSGRGLRDWLNKLRQSRWTISISRWALVLALATLVVAFYRFYRLDSVLGEMFSDHAEKLLDVADVLQGQTSIFFPRNTGREAFQMYLTALIAVVAGTGLSFISLKIGTALAGMAALPFIYLLGKELGGKWVGLVAFLLAGVAYWPNVISRVGLRFPLYPMAVAPALYFLIRGLRHGQRNDFIWAGLALGIGLHGYSPTRLLPFVMGLAVGLYLLHRHSRGRRWATVWAFGALAFTALVVFLPLLRYMVEQPDMFAFRAMTRLSAVERPYPAPVWQIFLSNLWKALIMFFYDNGSIWVHSIPGRPALDLFTAAFYFLGLVIIVLRYVRERHWVDIFLLLSVPMLMMPSILSLAFPEENPSLNRTGGAIVPVFIIAAIGLVTFLQTLKNHVHPRWGQVFSGLVGVGLLAAVGYQNFDLVFRQFDRQFMAGAWNTSQIGHVIRAFADSIGNPDTAYVVPYPYWVDTRLVGINAGYPLKDYALWPEDFEKTLEQPGPKLFILKPEDQAALEKLRALYPAGSLYYYDSHREGKDFLIFFVPPQTP</sequence>
<feature type="region of interest" description="Disordered" evidence="8">
    <location>
        <begin position="20"/>
        <end position="40"/>
    </location>
</feature>
<gene>
    <name evidence="11" type="ORF">SE15_11970</name>
</gene>
<feature type="transmembrane region" description="Helical" evidence="9">
    <location>
        <begin position="314"/>
        <end position="333"/>
    </location>
</feature>
<dbReference type="RefSeq" id="WP_054522320.1">
    <property type="nucleotide sequence ID" value="NZ_LGKO01000005.1"/>
</dbReference>
<feature type="transmembrane region" description="Helical" evidence="9">
    <location>
        <begin position="339"/>
        <end position="357"/>
    </location>
</feature>
<feature type="transmembrane region" description="Helical" evidence="9">
    <location>
        <begin position="171"/>
        <end position="189"/>
    </location>
</feature>
<feature type="transmembrane region" description="Helical" evidence="9">
    <location>
        <begin position="414"/>
        <end position="436"/>
    </location>
</feature>
<protein>
    <recommendedName>
        <fullName evidence="10">Glycosyltransferase RgtA/B/C/D-like domain-containing protein</fullName>
    </recommendedName>
</protein>
<feature type="transmembrane region" description="Helical" evidence="9">
    <location>
        <begin position="98"/>
        <end position="119"/>
    </location>
</feature>
<keyword evidence="5 9" id="KW-0812">Transmembrane</keyword>
<keyword evidence="2" id="KW-1003">Cell membrane</keyword>
<keyword evidence="3" id="KW-0328">Glycosyltransferase</keyword>
<evidence type="ECO:0000256" key="2">
    <source>
        <dbReference type="ARBA" id="ARBA00022475"/>
    </source>
</evidence>
<dbReference type="OrthoDB" id="161174at2"/>
<evidence type="ECO:0000259" key="10">
    <source>
        <dbReference type="Pfam" id="PF13231"/>
    </source>
</evidence>
<evidence type="ECO:0000256" key="6">
    <source>
        <dbReference type="ARBA" id="ARBA00022989"/>
    </source>
</evidence>
<dbReference type="InterPro" id="IPR050297">
    <property type="entry name" value="LipidA_mod_glycosyltrf_83"/>
</dbReference>
<feature type="transmembrane region" description="Helical" evidence="9">
    <location>
        <begin position="584"/>
        <end position="602"/>
    </location>
</feature>
<feature type="region of interest" description="Disordered" evidence="8">
    <location>
        <begin position="48"/>
        <end position="67"/>
    </location>
</feature>
<evidence type="ECO:0000256" key="5">
    <source>
        <dbReference type="ARBA" id="ARBA00022692"/>
    </source>
</evidence>
<name>A0A0P6YCM5_9CHLR</name>
<keyword evidence="12" id="KW-1185">Reference proteome</keyword>
<dbReference type="Pfam" id="PF13231">
    <property type="entry name" value="PMT_2"/>
    <property type="match status" value="1"/>
</dbReference>
<proteinExistence type="predicted"/>
<reference evidence="11 12" key="1">
    <citation type="submission" date="2015-07" db="EMBL/GenBank/DDBJ databases">
        <title>Whole genome sequence of Thermanaerothrix daxensis DSM 23592.</title>
        <authorList>
            <person name="Hemp J."/>
            <person name="Ward L.M."/>
            <person name="Pace L.A."/>
            <person name="Fischer W.W."/>
        </authorList>
    </citation>
    <scope>NUCLEOTIDE SEQUENCE [LARGE SCALE GENOMIC DNA]</scope>
    <source>
        <strain evidence="11 12">GNS-1</strain>
    </source>
</reference>
<keyword evidence="7 9" id="KW-0472">Membrane</keyword>
<feature type="domain" description="Glycosyltransferase RgtA/B/C/D-like" evidence="10">
    <location>
        <begin position="274"/>
        <end position="432"/>
    </location>
</feature>
<feature type="transmembrane region" description="Helical" evidence="9">
    <location>
        <begin position="493"/>
        <end position="511"/>
    </location>
</feature>
<comment type="caution">
    <text evidence="11">The sequence shown here is derived from an EMBL/GenBank/DDBJ whole genome shotgun (WGS) entry which is preliminary data.</text>
</comment>
<evidence type="ECO:0000256" key="8">
    <source>
        <dbReference type="SAM" id="MobiDB-lite"/>
    </source>
</evidence>
<dbReference type="STRING" id="869279.SE15_11970"/>
<comment type="subcellular location">
    <subcellularLocation>
        <location evidence="1">Cell membrane</location>
        <topology evidence="1">Multi-pass membrane protein</topology>
    </subcellularLocation>
</comment>